<comment type="similarity">
    <text evidence="1">Belongs to the 'phage' integrase family.</text>
</comment>
<keyword evidence="8" id="KW-1185">Reference proteome</keyword>
<gene>
    <name evidence="7" type="ORF">GCM10009839_10500</name>
</gene>
<dbReference type="InterPro" id="IPR050090">
    <property type="entry name" value="Tyrosine_recombinase_XerCD"/>
</dbReference>
<organism evidence="7 8">
    <name type="scientific">Catenulispora yoronensis</name>
    <dbReference type="NCBI Taxonomy" id="450799"/>
    <lineage>
        <taxon>Bacteria</taxon>
        <taxon>Bacillati</taxon>
        <taxon>Actinomycetota</taxon>
        <taxon>Actinomycetes</taxon>
        <taxon>Catenulisporales</taxon>
        <taxon>Catenulisporaceae</taxon>
        <taxon>Catenulispora</taxon>
    </lineage>
</organism>
<dbReference type="PROSITE" id="PS51900">
    <property type="entry name" value="CB"/>
    <property type="match status" value="1"/>
</dbReference>
<keyword evidence="2 4" id="KW-0238">DNA-binding</keyword>
<comment type="caution">
    <text evidence="7">The sequence shown here is derived from an EMBL/GenBank/DDBJ whole genome shotgun (WGS) entry which is preliminary data.</text>
</comment>
<dbReference type="EMBL" id="BAAAQN010000004">
    <property type="protein sequence ID" value="GAA2016715.1"/>
    <property type="molecule type" value="Genomic_DNA"/>
</dbReference>
<evidence type="ECO:0000256" key="1">
    <source>
        <dbReference type="ARBA" id="ARBA00008857"/>
    </source>
</evidence>
<evidence type="ECO:0000313" key="8">
    <source>
        <dbReference type="Proteomes" id="UP001500751"/>
    </source>
</evidence>
<dbReference type="PROSITE" id="PS51898">
    <property type="entry name" value="TYR_RECOMBINASE"/>
    <property type="match status" value="1"/>
</dbReference>
<dbReference type="SUPFAM" id="SSF56349">
    <property type="entry name" value="DNA breaking-rejoining enzymes"/>
    <property type="match status" value="1"/>
</dbReference>
<evidence type="ECO:0000256" key="2">
    <source>
        <dbReference type="ARBA" id="ARBA00023125"/>
    </source>
</evidence>
<dbReference type="PANTHER" id="PTHR30349:SF41">
    <property type="entry name" value="INTEGRASE_RECOMBINASE PROTEIN MJ0367-RELATED"/>
    <property type="match status" value="1"/>
</dbReference>
<dbReference type="InterPro" id="IPR044068">
    <property type="entry name" value="CB"/>
</dbReference>
<evidence type="ECO:0000259" key="5">
    <source>
        <dbReference type="PROSITE" id="PS51898"/>
    </source>
</evidence>
<dbReference type="Pfam" id="PF00589">
    <property type="entry name" value="Phage_integrase"/>
    <property type="match status" value="1"/>
</dbReference>
<dbReference type="InterPro" id="IPR010998">
    <property type="entry name" value="Integrase_recombinase_N"/>
</dbReference>
<feature type="domain" description="Tyr recombinase" evidence="5">
    <location>
        <begin position="151"/>
        <end position="350"/>
    </location>
</feature>
<dbReference type="Gene3D" id="1.10.150.130">
    <property type="match status" value="1"/>
</dbReference>
<dbReference type="InterPro" id="IPR013762">
    <property type="entry name" value="Integrase-like_cat_sf"/>
</dbReference>
<evidence type="ECO:0000313" key="7">
    <source>
        <dbReference type="EMBL" id="GAA2016715.1"/>
    </source>
</evidence>
<feature type="domain" description="Core-binding (CB)" evidence="6">
    <location>
        <begin position="13"/>
        <end position="119"/>
    </location>
</feature>
<reference evidence="8" key="1">
    <citation type="journal article" date="2019" name="Int. J. Syst. Evol. Microbiol.">
        <title>The Global Catalogue of Microorganisms (GCM) 10K type strain sequencing project: providing services to taxonomists for standard genome sequencing and annotation.</title>
        <authorList>
            <consortium name="The Broad Institute Genomics Platform"/>
            <consortium name="The Broad Institute Genome Sequencing Center for Infectious Disease"/>
            <person name="Wu L."/>
            <person name="Ma J."/>
        </authorList>
    </citation>
    <scope>NUCLEOTIDE SEQUENCE [LARGE SCALE GENOMIC DNA]</scope>
    <source>
        <strain evidence="8">JCM 16014</strain>
    </source>
</reference>
<dbReference type="Gene3D" id="1.10.443.10">
    <property type="entry name" value="Intergrase catalytic core"/>
    <property type="match status" value="1"/>
</dbReference>
<dbReference type="InterPro" id="IPR011010">
    <property type="entry name" value="DNA_brk_join_enz"/>
</dbReference>
<dbReference type="InterPro" id="IPR002104">
    <property type="entry name" value="Integrase_catalytic"/>
</dbReference>
<name>A0ABP5F543_9ACTN</name>
<sequence length="356" mass="38615">MGQVAAPKTFTPVTVAEAVRCYRDALHLRVATGALSPATRDAYARDLTEAAILLGPDKVLDDVEAEDIEYALVRIANAPDRRYTRTRKAGPGGENTPGRGLQARARWTAAVRGLFAWAADQGYIRADPMPRVSRVRVPTRAAGARLGLTVEQAQALQETPQAWSATKELRADQQLTVRDEAILRLLTETGPRVAELCAANLDDVRRHELTGGPVLRIRNGKGGRSRDVPLSATLVELLERYQQHERPAPPAGDSEPDRADAARALLVTIRGRRMTARDVQRMVERRVKQMPAELRRAVTPHGLRHTAATVLLRQAGADVGTVADILGHSDVGTTSVYLDPSASAAAEALQRSPLAQ</sequence>
<proteinExistence type="inferred from homology"/>
<dbReference type="Proteomes" id="UP001500751">
    <property type="component" value="Unassembled WGS sequence"/>
</dbReference>
<evidence type="ECO:0000256" key="4">
    <source>
        <dbReference type="PROSITE-ProRule" id="PRU01248"/>
    </source>
</evidence>
<keyword evidence="3" id="KW-0233">DNA recombination</keyword>
<evidence type="ECO:0000259" key="6">
    <source>
        <dbReference type="PROSITE" id="PS51900"/>
    </source>
</evidence>
<dbReference type="RefSeq" id="WP_344664335.1">
    <property type="nucleotide sequence ID" value="NZ_BAAAQN010000004.1"/>
</dbReference>
<accession>A0ABP5F543</accession>
<dbReference type="PANTHER" id="PTHR30349">
    <property type="entry name" value="PHAGE INTEGRASE-RELATED"/>
    <property type="match status" value="1"/>
</dbReference>
<protein>
    <submittedName>
        <fullName evidence="7">Tyrosine recombinase XerC</fullName>
    </submittedName>
</protein>
<evidence type="ECO:0000256" key="3">
    <source>
        <dbReference type="ARBA" id="ARBA00023172"/>
    </source>
</evidence>